<dbReference type="AlphaFoldDB" id="A0A9D3Y254"/>
<sequence>MEHTTNKYVRNMKTRSSGKEFLLATVTRQTLAWFRNVTKYASMCNSMLRDHYSEIFVGAG</sequence>
<accession>A0A9D3Y254</accession>
<evidence type="ECO:0000313" key="1">
    <source>
        <dbReference type="EMBL" id="KAH3690558.1"/>
    </source>
</evidence>
<dbReference type="Proteomes" id="UP000828390">
    <property type="component" value="Unassembled WGS sequence"/>
</dbReference>
<reference evidence="1" key="2">
    <citation type="submission" date="2020-11" db="EMBL/GenBank/DDBJ databases">
        <authorList>
            <person name="McCartney M.A."/>
            <person name="Auch B."/>
            <person name="Kono T."/>
            <person name="Mallez S."/>
            <person name="Becker A."/>
            <person name="Gohl D.M."/>
            <person name="Silverstein K.A.T."/>
            <person name="Koren S."/>
            <person name="Bechman K.B."/>
            <person name="Herman A."/>
            <person name="Abrahante J.E."/>
            <person name="Garbe J."/>
        </authorList>
    </citation>
    <scope>NUCLEOTIDE SEQUENCE</scope>
    <source>
        <strain evidence="1">Duluth1</strain>
        <tissue evidence="1">Whole animal</tissue>
    </source>
</reference>
<proteinExistence type="predicted"/>
<dbReference type="EMBL" id="JAIWYP010000060">
    <property type="protein sequence ID" value="KAH3690558.1"/>
    <property type="molecule type" value="Genomic_DNA"/>
</dbReference>
<comment type="caution">
    <text evidence="1">The sequence shown here is derived from an EMBL/GenBank/DDBJ whole genome shotgun (WGS) entry which is preliminary data.</text>
</comment>
<protein>
    <submittedName>
        <fullName evidence="1">Uncharacterized protein</fullName>
    </submittedName>
</protein>
<name>A0A9D3Y254_DREPO</name>
<reference evidence="1" key="1">
    <citation type="journal article" date="2019" name="bioRxiv">
        <title>The Genome of the Zebra Mussel, Dreissena polymorpha: A Resource for Invasive Species Research.</title>
        <authorList>
            <person name="McCartney M.A."/>
            <person name="Auch B."/>
            <person name="Kono T."/>
            <person name="Mallez S."/>
            <person name="Zhang Y."/>
            <person name="Obille A."/>
            <person name="Becker A."/>
            <person name="Abrahante J.E."/>
            <person name="Garbe J."/>
            <person name="Badalamenti J.P."/>
            <person name="Herman A."/>
            <person name="Mangelson H."/>
            <person name="Liachko I."/>
            <person name="Sullivan S."/>
            <person name="Sone E.D."/>
            <person name="Koren S."/>
            <person name="Silverstein K.A.T."/>
            <person name="Beckman K.B."/>
            <person name="Gohl D.M."/>
        </authorList>
    </citation>
    <scope>NUCLEOTIDE SEQUENCE</scope>
    <source>
        <strain evidence="1">Duluth1</strain>
        <tissue evidence="1">Whole animal</tissue>
    </source>
</reference>
<gene>
    <name evidence="1" type="ORF">DPMN_191229</name>
</gene>
<keyword evidence="2" id="KW-1185">Reference proteome</keyword>
<organism evidence="1 2">
    <name type="scientific">Dreissena polymorpha</name>
    <name type="common">Zebra mussel</name>
    <name type="synonym">Mytilus polymorpha</name>
    <dbReference type="NCBI Taxonomy" id="45954"/>
    <lineage>
        <taxon>Eukaryota</taxon>
        <taxon>Metazoa</taxon>
        <taxon>Spiralia</taxon>
        <taxon>Lophotrochozoa</taxon>
        <taxon>Mollusca</taxon>
        <taxon>Bivalvia</taxon>
        <taxon>Autobranchia</taxon>
        <taxon>Heteroconchia</taxon>
        <taxon>Euheterodonta</taxon>
        <taxon>Imparidentia</taxon>
        <taxon>Neoheterodontei</taxon>
        <taxon>Myida</taxon>
        <taxon>Dreissenoidea</taxon>
        <taxon>Dreissenidae</taxon>
        <taxon>Dreissena</taxon>
    </lineage>
</organism>
<evidence type="ECO:0000313" key="2">
    <source>
        <dbReference type="Proteomes" id="UP000828390"/>
    </source>
</evidence>